<dbReference type="RefSeq" id="WP_218125588.1">
    <property type="nucleotide sequence ID" value="NZ_FNCN01000002.1"/>
</dbReference>
<dbReference type="SUPFAM" id="SSF52777">
    <property type="entry name" value="CoA-dependent acyltransferases"/>
    <property type="match status" value="1"/>
</dbReference>
<evidence type="ECO:0000313" key="3">
    <source>
        <dbReference type="Proteomes" id="UP000198923"/>
    </source>
</evidence>
<dbReference type="Gene3D" id="3.30.559.10">
    <property type="entry name" value="Chloramphenicol acetyltransferase-like domain"/>
    <property type="match status" value="1"/>
</dbReference>
<name>A0A1G7SBN6_9ACTN</name>
<keyword evidence="2" id="KW-0670">Pyruvate</keyword>
<gene>
    <name evidence="2" type="ORF">SAMN05421505_102245</name>
</gene>
<dbReference type="InterPro" id="IPR001078">
    <property type="entry name" value="2-oxoacid_DH_actylTfrase"/>
</dbReference>
<dbReference type="AlphaFoldDB" id="A0A1G7SBN6"/>
<dbReference type="Proteomes" id="UP000198923">
    <property type="component" value="Unassembled WGS sequence"/>
</dbReference>
<sequence>MRWGRTSTRCHVAIEPQAAQRFERYTINADHRIIDGALAAQFLATLAGLLEHPLRILA</sequence>
<dbReference type="InterPro" id="IPR023213">
    <property type="entry name" value="CAT-like_dom_sf"/>
</dbReference>
<dbReference type="Pfam" id="PF00198">
    <property type="entry name" value="2-oxoacid_dh"/>
    <property type="match status" value="1"/>
</dbReference>
<keyword evidence="3" id="KW-1185">Reference proteome</keyword>
<keyword evidence="2" id="KW-0808">Transferase</keyword>
<organism evidence="2 3">
    <name type="scientific">Sinosporangium album</name>
    <dbReference type="NCBI Taxonomy" id="504805"/>
    <lineage>
        <taxon>Bacteria</taxon>
        <taxon>Bacillati</taxon>
        <taxon>Actinomycetota</taxon>
        <taxon>Actinomycetes</taxon>
        <taxon>Streptosporangiales</taxon>
        <taxon>Streptosporangiaceae</taxon>
        <taxon>Sinosporangium</taxon>
    </lineage>
</organism>
<evidence type="ECO:0000313" key="2">
    <source>
        <dbReference type="EMBL" id="SDG20457.1"/>
    </source>
</evidence>
<evidence type="ECO:0000259" key="1">
    <source>
        <dbReference type="Pfam" id="PF00198"/>
    </source>
</evidence>
<proteinExistence type="predicted"/>
<dbReference type="GO" id="GO:0016746">
    <property type="term" value="F:acyltransferase activity"/>
    <property type="evidence" value="ECO:0007669"/>
    <property type="project" value="InterPro"/>
</dbReference>
<feature type="domain" description="2-oxoacid dehydrogenase acyltransferase catalytic" evidence="1">
    <location>
        <begin position="18"/>
        <end position="57"/>
    </location>
</feature>
<protein>
    <submittedName>
        <fullName evidence="2">Pyruvate dehydrogenase E2 component (Dihydrolipoamide acetyltransferase)</fullName>
    </submittedName>
</protein>
<dbReference type="EMBL" id="FNCN01000002">
    <property type="protein sequence ID" value="SDG20457.1"/>
    <property type="molecule type" value="Genomic_DNA"/>
</dbReference>
<accession>A0A1G7SBN6</accession>
<dbReference type="STRING" id="504805.SAMN05421505_102245"/>
<reference evidence="2 3" key="1">
    <citation type="submission" date="2016-10" db="EMBL/GenBank/DDBJ databases">
        <authorList>
            <person name="de Groot N.N."/>
        </authorList>
    </citation>
    <scope>NUCLEOTIDE SEQUENCE [LARGE SCALE GENOMIC DNA]</scope>
    <source>
        <strain evidence="2 3">CPCC 201354</strain>
    </source>
</reference>